<reference evidence="3" key="1">
    <citation type="submission" date="2016-04" db="EMBL/GenBank/DDBJ databases">
        <authorList>
            <person name="Chen L."/>
            <person name="Zhuang W."/>
            <person name="Wang G."/>
        </authorList>
    </citation>
    <scope>NUCLEOTIDE SEQUENCE [LARGE SCALE GENOMIC DNA]</scope>
    <source>
        <strain evidence="3">208</strain>
    </source>
</reference>
<evidence type="ECO:0000259" key="1">
    <source>
        <dbReference type="Pfam" id="PF07693"/>
    </source>
</evidence>
<dbReference type="EMBL" id="LWBP01000022">
    <property type="protein sequence ID" value="OQP67632.1"/>
    <property type="molecule type" value="Genomic_DNA"/>
</dbReference>
<evidence type="ECO:0000313" key="2">
    <source>
        <dbReference type="EMBL" id="OQP67632.1"/>
    </source>
</evidence>
<dbReference type="RefSeq" id="WP_081161491.1">
    <property type="nucleotide sequence ID" value="NZ_LWBP01000022.1"/>
</dbReference>
<feature type="domain" description="KAP NTPase" evidence="1">
    <location>
        <begin position="3"/>
        <end position="279"/>
    </location>
</feature>
<evidence type="ECO:0000313" key="3">
    <source>
        <dbReference type="Proteomes" id="UP000192276"/>
    </source>
</evidence>
<comment type="caution">
    <text evidence="2">The sequence shown here is derived from an EMBL/GenBank/DDBJ whole genome shotgun (WGS) entry which is preliminary data.</text>
</comment>
<accession>A0A1V9GAP7</accession>
<dbReference type="AlphaFoldDB" id="A0A1V9GAP7"/>
<dbReference type="SUPFAM" id="SSF52540">
    <property type="entry name" value="P-loop containing nucleoside triphosphate hydrolases"/>
    <property type="match status" value="1"/>
</dbReference>
<dbReference type="Proteomes" id="UP000192276">
    <property type="component" value="Unassembled WGS sequence"/>
</dbReference>
<dbReference type="Gene3D" id="3.40.50.300">
    <property type="entry name" value="P-loop containing nucleotide triphosphate hydrolases"/>
    <property type="match status" value="1"/>
</dbReference>
<organism evidence="2 3">
    <name type="scientific">Niastella populi</name>
    <dbReference type="NCBI Taxonomy" id="550983"/>
    <lineage>
        <taxon>Bacteria</taxon>
        <taxon>Pseudomonadati</taxon>
        <taxon>Bacteroidota</taxon>
        <taxon>Chitinophagia</taxon>
        <taxon>Chitinophagales</taxon>
        <taxon>Chitinophagaceae</taxon>
        <taxon>Niastella</taxon>
    </lineage>
</organism>
<gene>
    <name evidence="2" type="ORF">A4R26_33140</name>
</gene>
<dbReference type="OrthoDB" id="88903at2"/>
<sequence length="636" mass="73832">MNEHITEYLNYYIRLPKAPQFAVMLKGNWGCGKSFYINKFIEDNGREKFLYISLYGVGSTREINEQIFEQLNPVLASKGMKIVRKVFTSVLKTALKINLSDSGEVEIDPDLSSINLPDYLTNADKKIIVFDDLERCTMDLAVALGYINQFVENNGNKVLIVANEQEIISNEEKREKKRYQNIKGKFDNKTFEGELGSNELSENVKYLRTKEKLIGKSFEVKSNFDEALNEFITDLQNQAFINLLNQKKSLIKELYSAAGYNNLRHLKQTILDLERLYLLLPPIAHRKENLIIDLISLFLAISFELKKGNIKEEDILNLFAGGHPLLFDNKDSIFQKLRETYSIESFPLNSNLWFDFFSKGIISNRDELEQSIRNSRYFLNENTPAHIKLWSWTDLSDDEFETLFQNVYNYFQNEEVEDQHLLVHITSMLVYYSEINLIPIAKSQIISLAKKNVTNLRTQGKLSFNYNDGFSVDAYGSLGYHGRDIQQFKDFIVYLKKEAQKYIISNYPNEASTLLTEMKNSPLKFAQKLTLSNTSENKYYNIPILKHFAVKDFVNAFLTLSNEHKKHIGSMIRERYRHLELAAELKDELKWLKKVNEELNKEQKKRINKPSGFILKGIAEHYLAPSIQVLESINSN</sequence>
<dbReference type="Pfam" id="PF07693">
    <property type="entry name" value="KAP_NTPase"/>
    <property type="match status" value="1"/>
</dbReference>
<dbReference type="InterPro" id="IPR027417">
    <property type="entry name" value="P-loop_NTPase"/>
</dbReference>
<dbReference type="InterPro" id="IPR011646">
    <property type="entry name" value="KAP_P-loop"/>
</dbReference>
<keyword evidence="3" id="KW-1185">Reference proteome</keyword>
<proteinExistence type="predicted"/>
<protein>
    <recommendedName>
        <fullName evidence="1">KAP NTPase domain-containing protein</fullName>
    </recommendedName>
</protein>
<name>A0A1V9GAP7_9BACT</name>